<feature type="compositionally biased region" description="Acidic residues" evidence="1">
    <location>
        <begin position="136"/>
        <end position="148"/>
    </location>
</feature>
<feature type="compositionally biased region" description="Basic and acidic residues" evidence="1">
    <location>
        <begin position="100"/>
        <end position="110"/>
    </location>
</feature>
<dbReference type="EMBL" id="HBFA01019699">
    <property type="protein sequence ID" value="CAD8669613.1"/>
    <property type="molecule type" value="Transcribed_RNA"/>
</dbReference>
<evidence type="ECO:0000256" key="1">
    <source>
        <dbReference type="SAM" id="MobiDB-lite"/>
    </source>
</evidence>
<evidence type="ECO:0000313" key="2">
    <source>
        <dbReference type="EMBL" id="CAD8669613.1"/>
    </source>
</evidence>
<dbReference type="AlphaFoldDB" id="A0A7S0R7M2"/>
<gene>
    <name evidence="2" type="ORF">POBO1169_LOCUS10075</name>
</gene>
<feature type="region of interest" description="Disordered" evidence="1">
    <location>
        <begin position="100"/>
        <end position="148"/>
    </location>
</feature>
<sequence>MSDEPGNAAGVDGVVEMEKVDFTARIDRHEDRKNDGNKYAGLLSNEEYNRRRQHVIATTDERDYARKKAAAIIEKEDKRRLRDEEARLERMAKKKEALRAELNAADRNKTSDAAVEAGPRKKKQKKAKAPVLSFADGDEDADDGVGDQ</sequence>
<name>A0A7S0R7M2_9CHLO</name>
<reference evidence="2" key="1">
    <citation type="submission" date="2021-01" db="EMBL/GenBank/DDBJ databases">
        <authorList>
            <person name="Corre E."/>
            <person name="Pelletier E."/>
            <person name="Niang G."/>
            <person name="Scheremetjew M."/>
            <person name="Finn R."/>
            <person name="Kale V."/>
            <person name="Holt S."/>
            <person name="Cochrane G."/>
            <person name="Meng A."/>
            <person name="Brown T."/>
            <person name="Cohen L."/>
        </authorList>
    </citation>
    <scope>NUCLEOTIDE SEQUENCE</scope>
    <source>
        <strain evidence="2">CCMP722</strain>
    </source>
</reference>
<accession>A0A7S0R7M2</accession>
<protein>
    <submittedName>
        <fullName evidence="2">Uncharacterized protein</fullName>
    </submittedName>
</protein>
<proteinExistence type="predicted"/>
<organism evidence="2">
    <name type="scientific">Pyramimonas obovata</name>
    <dbReference type="NCBI Taxonomy" id="1411642"/>
    <lineage>
        <taxon>Eukaryota</taxon>
        <taxon>Viridiplantae</taxon>
        <taxon>Chlorophyta</taxon>
        <taxon>Pyramimonadophyceae</taxon>
        <taxon>Pyramimonadales</taxon>
        <taxon>Pyramimonadaceae</taxon>
        <taxon>Pyramimonas</taxon>
        <taxon>Pyramimonas incertae sedis</taxon>
    </lineage>
</organism>